<evidence type="ECO:0000313" key="3">
    <source>
        <dbReference type="Proteomes" id="UP000186914"/>
    </source>
</evidence>
<evidence type="ECO:0000256" key="1">
    <source>
        <dbReference type="SAM" id="MobiDB-lite"/>
    </source>
</evidence>
<dbReference type="AlphaFoldDB" id="A0A1N7BY13"/>
<sequence>MNHIVPNRLPHFVQSSLARVAPLPHATSLNRPTTWLRQRVRVRASKASTERNSALAGRNGDTGGCCSSANEGRSTAGSEGRRKSKIFTGERTQNVCGLRKTSGFPVPRKTESFAGFDCCRQQLATPEETSLPVVGATYRVRINSRPKNEVTTNKSVPNYFSLSSVC</sequence>
<feature type="compositionally biased region" description="Polar residues" evidence="1">
    <location>
        <begin position="65"/>
        <end position="77"/>
    </location>
</feature>
<feature type="region of interest" description="Disordered" evidence="1">
    <location>
        <begin position="46"/>
        <end position="83"/>
    </location>
</feature>
<keyword evidence="3" id="KW-1185">Reference proteome</keyword>
<protein>
    <submittedName>
        <fullName evidence="2">Uncharacterized protein</fullName>
    </submittedName>
</protein>
<dbReference type="EMBL" id="FTNO01000002">
    <property type="protein sequence ID" value="SIR56215.1"/>
    <property type="molecule type" value="Genomic_DNA"/>
</dbReference>
<organism evidence="2 3">
    <name type="scientific">Haladaptatus litoreus</name>
    <dbReference type="NCBI Taxonomy" id="553468"/>
    <lineage>
        <taxon>Archaea</taxon>
        <taxon>Methanobacteriati</taxon>
        <taxon>Methanobacteriota</taxon>
        <taxon>Stenosarchaea group</taxon>
        <taxon>Halobacteria</taxon>
        <taxon>Halobacteriales</taxon>
        <taxon>Haladaptataceae</taxon>
        <taxon>Haladaptatus</taxon>
    </lineage>
</organism>
<proteinExistence type="predicted"/>
<name>A0A1N7BY13_9EURY</name>
<accession>A0A1N7BY13</accession>
<evidence type="ECO:0000313" key="2">
    <source>
        <dbReference type="EMBL" id="SIR56215.1"/>
    </source>
</evidence>
<gene>
    <name evidence="2" type="ORF">SAMN05421858_2832</name>
</gene>
<dbReference type="Proteomes" id="UP000186914">
    <property type="component" value="Unassembled WGS sequence"/>
</dbReference>
<reference evidence="3" key="1">
    <citation type="submission" date="2017-01" db="EMBL/GenBank/DDBJ databases">
        <authorList>
            <person name="Varghese N."/>
            <person name="Submissions S."/>
        </authorList>
    </citation>
    <scope>NUCLEOTIDE SEQUENCE [LARGE SCALE GENOMIC DNA]</scope>
    <source>
        <strain evidence="3">CGMCC 1.7737</strain>
    </source>
</reference>